<sequence>MDRGTIHRWNPATGTGVIRIGETLVWFHFSAFDNASVTDIAEGLPVDVDVDHTSQGEFSCRAARIRLSSPASWQS</sequence>
<dbReference type="RefSeq" id="WP_378613985.1">
    <property type="nucleotide sequence ID" value="NZ_JBHSAX010000017.1"/>
</dbReference>
<reference evidence="2" key="1">
    <citation type="journal article" date="2019" name="Int. J. Syst. Evol. Microbiol.">
        <title>The Global Catalogue of Microorganisms (GCM) 10K type strain sequencing project: providing services to taxonomists for standard genome sequencing and annotation.</title>
        <authorList>
            <consortium name="The Broad Institute Genomics Platform"/>
            <consortium name="The Broad Institute Genome Sequencing Center for Infectious Disease"/>
            <person name="Wu L."/>
            <person name="Ma J."/>
        </authorList>
    </citation>
    <scope>NUCLEOTIDE SEQUENCE [LARGE SCALE GENOMIC DNA]</scope>
    <source>
        <strain evidence="2">CGMCC 4.7330</strain>
    </source>
</reference>
<dbReference type="EMBL" id="JBHSAX010000017">
    <property type="protein sequence ID" value="MFC3964214.1"/>
    <property type="molecule type" value="Genomic_DNA"/>
</dbReference>
<evidence type="ECO:0000313" key="1">
    <source>
        <dbReference type="EMBL" id="MFC3964214.1"/>
    </source>
</evidence>
<dbReference type="Proteomes" id="UP001595696">
    <property type="component" value="Unassembled WGS sequence"/>
</dbReference>
<proteinExistence type="predicted"/>
<comment type="caution">
    <text evidence="1">The sequence shown here is derived from an EMBL/GenBank/DDBJ whole genome shotgun (WGS) entry which is preliminary data.</text>
</comment>
<name>A0ABV8DWI7_9NOCA</name>
<dbReference type="Gene3D" id="2.40.50.140">
    <property type="entry name" value="Nucleic acid-binding proteins"/>
    <property type="match status" value="1"/>
</dbReference>
<evidence type="ECO:0000313" key="2">
    <source>
        <dbReference type="Proteomes" id="UP001595696"/>
    </source>
</evidence>
<dbReference type="InterPro" id="IPR012340">
    <property type="entry name" value="NA-bd_OB-fold"/>
</dbReference>
<protein>
    <submittedName>
        <fullName evidence="1">Cold-shock protein</fullName>
    </submittedName>
</protein>
<organism evidence="1 2">
    <name type="scientific">Nocardia jiangsuensis</name>
    <dbReference type="NCBI Taxonomy" id="1691563"/>
    <lineage>
        <taxon>Bacteria</taxon>
        <taxon>Bacillati</taxon>
        <taxon>Actinomycetota</taxon>
        <taxon>Actinomycetes</taxon>
        <taxon>Mycobacteriales</taxon>
        <taxon>Nocardiaceae</taxon>
        <taxon>Nocardia</taxon>
    </lineage>
</organism>
<accession>A0ABV8DWI7</accession>
<gene>
    <name evidence="1" type="ORF">ACFO0B_19685</name>
</gene>
<keyword evidence="2" id="KW-1185">Reference proteome</keyword>